<dbReference type="Pfam" id="PF05025">
    <property type="entry name" value="RbsD_FucU"/>
    <property type="match status" value="1"/>
</dbReference>
<dbReference type="Proteomes" id="UP001373159">
    <property type="component" value="Unassembled WGS sequence"/>
</dbReference>
<dbReference type="PANTHER" id="PTHR31690">
    <property type="entry name" value="FUCOSE MUTAROTASE"/>
    <property type="match status" value="1"/>
</dbReference>
<comment type="catalytic activity">
    <reaction evidence="1">
        <text>beta-D-ribopyranose = beta-D-ribofuranose</text>
        <dbReference type="Rhea" id="RHEA:25432"/>
        <dbReference type="ChEBI" id="CHEBI:27476"/>
        <dbReference type="ChEBI" id="CHEBI:47002"/>
        <dbReference type="EC" id="5.4.99.62"/>
    </reaction>
</comment>
<evidence type="ECO:0000313" key="4">
    <source>
        <dbReference type="EMBL" id="MEK0306492.1"/>
    </source>
</evidence>
<dbReference type="PANTHER" id="PTHR31690:SF4">
    <property type="entry name" value="FUCOSE MUTAROTASE"/>
    <property type="match status" value="1"/>
</dbReference>
<evidence type="ECO:0000256" key="3">
    <source>
        <dbReference type="ARBA" id="ARBA00036324"/>
    </source>
</evidence>
<comment type="catalytic activity">
    <reaction evidence="3">
        <text>alpha-L-fucose = beta-L-fucose</text>
        <dbReference type="Rhea" id="RHEA:25580"/>
        <dbReference type="ChEBI" id="CHEBI:42548"/>
        <dbReference type="ChEBI" id="CHEBI:42589"/>
        <dbReference type="EC" id="5.1.3.29"/>
    </reaction>
</comment>
<dbReference type="SUPFAM" id="SSF102546">
    <property type="entry name" value="RbsD-like"/>
    <property type="match status" value="1"/>
</dbReference>
<dbReference type="InterPro" id="IPR007721">
    <property type="entry name" value="RbsD_FucU"/>
</dbReference>
<evidence type="ECO:0000256" key="1">
    <source>
        <dbReference type="ARBA" id="ARBA00000223"/>
    </source>
</evidence>
<evidence type="ECO:0000256" key="2">
    <source>
        <dbReference type="ARBA" id="ARBA00023235"/>
    </source>
</evidence>
<evidence type="ECO:0000313" key="5">
    <source>
        <dbReference type="Proteomes" id="UP001373159"/>
    </source>
</evidence>
<proteinExistence type="predicted"/>
<protein>
    <submittedName>
        <fullName evidence="4">RbsD/FucU domain-containing protein</fullName>
    </submittedName>
</protein>
<dbReference type="RefSeq" id="WP_340469020.1">
    <property type="nucleotide sequence ID" value="NZ_JBANBB010000001.1"/>
</dbReference>
<dbReference type="Gene3D" id="3.40.1650.10">
    <property type="entry name" value="RbsD-like domain"/>
    <property type="match status" value="1"/>
</dbReference>
<comment type="caution">
    <text evidence="4">The sequence shown here is derived from an EMBL/GenBank/DDBJ whole genome shotgun (WGS) entry which is preliminary data.</text>
</comment>
<dbReference type="EMBL" id="JBANBB010000001">
    <property type="protein sequence ID" value="MEK0306492.1"/>
    <property type="molecule type" value="Genomic_DNA"/>
</dbReference>
<organism evidence="4 5">
    <name type="scientific">Bifidobacterium favimelis</name>
    <dbReference type="NCBI Taxonomy" id="3122979"/>
    <lineage>
        <taxon>Bacteria</taxon>
        <taxon>Bacillati</taxon>
        <taxon>Actinomycetota</taxon>
        <taxon>Actinomycetes</taxon>
        <taxon>Bifidobacteriales</taxon>
        <taxon>Bifidobacteriaceae</taxon>
        <taxon>Bifidobacterium</taxon>
    </lineage>
</organism>
<gene>
    <name evidence="4" type="ORF">V8P97_03275</name>
</gene>
<sequence length="146" mass="16064">MLKGMDPRLSPEVLYLLARMGHGDSVAVVDANYPAYSMGVPVLRMDGLDAAQAVEVITSVMPLDRFVEHPVRYMVDKPGEPLREAARAVMEAAEKAEGRTIDGGGLERMAFYDEGRKTQGIIVTAETRSYGDFLLTKGTWPEFDPD</sequence>
<dbReference type="InterPro" id="IPR050443">
    <property type="entry name" value="RbsD/FucU_mutarotase"/>
</dbReference>
<reference evidence="4 5" key="1">
    <citation type="submission" date="2024-02" db="EMBL/GenBank/DDBJ databases">
        <title>Bifidobacterium honeyensis sp. nov., isolated from the comb honey.</title>
        <authorList>
            <person name="Liu W."/>
            <person name="Li Y."/>
        </authorList>
    </citation>
    <scope>NUCLEOTIDE SEQUENCE [LARGE SCALE GENOMIC DNA]</scope>
    <source>
        <strain evidence="4 5">IMAU50988</strain>
    </source>
</reference>
<keyword evidence="2" id="KW-0413">Isomerase</keyword>
<dbReference type="InterPro" id="IPR023750">
    <property type="entry name" value="RbsD-like_sf"/>
</dbReference>
<name>A0ABU8ZML7_9BIFI</name>
<keyword evidence="5" id="KW-1185">Reference proteome</keyword>
<accession>A0ABU8ZML7</accession>